<gene>
    <name evidence="1" type="ORF">ACFO3E_15405</name>
</gene>
<name>A0ABV9F195_9SPHN</name>
<evidence type="ECO:0000313" key="1">
    <source>
        <dbReference type="EMBL" id="MFC4595563.1"/>
    </source>
</evidence>
<evidence type="ECO:0000313" key="2">
    <source>
        <dbReference type="Proteomes" id="UP001595957"/>
    </source>
</evidence>
<proteinExistence type="predicted"/>
<dbReference type="Pfam" id="PF13469">
    <property type="entry name" value="Sulfotransfer_3"/>
    <property type="match status" value="1"/>
</dbReference>
<dbReference type="InterPro" id="IPR052736">
    <property type="entry name" value="Stf3_sulfotransferase"/>
</dbReference>
<reference evidence="2" key="1">
    <citation type="journal article" date="2019" name="Int. J. Syst. Evol. Microbiol.">
        <title>The Global Catalogue of Microorganisms (GCM) 10K type strain sequencing project: providing services to taxonomists for standard genome sequencing and annotation.</title>
        <authorList>
            <consortium name="The Broad Institute Genomics Platform"/>
            <consortium name="The Broad Institute Genome Sequencing Center for Infectious Disease"/>
            <person name="Wu L."/>
            <person name="Ma J."/>
        </authorList>
    </citation>
    <scope>NUCLEOTIDE SEQUENCE [LARGE SCALE GENOMIC DNA]</scope>
    <source>
        <strain evidence="2">NBRC 103632</strain>
    </source>
</reference>
<dbReference type="GO" id="GO:0016740">
    <property type="term" value="F:transferase activity"/>
    <property type="evidence" value="ECO:0007669"/>
    <property type="project" value="UniProtKB-KW"/>
</dbReference>
<accession>A0ABV9F195</accession>
<dbReference type="PANTHER" id="PTHR36451:SF1">
    <property type="entry name" value="OMEGA-HYDROXY-BETA-DIHYDROMENAQUINONE-9 SULFOTRANSFERASE STF3"/>
    <property type="match status" value="1"/>
</dbReference>
<dbReference type="EMBL" id="JBHSFZ010000044">
    <property type="protein sequence ID" value="MFC4595563.1"/>
    <property type="molecule type" value="Genomic_DNA"/>
</dbReference>
<sequence length="389" mass="43651">MEIFVDDTPTLAKDALLATARGRSGLGDFGDMWFIEPMDRYLESLRSEARLTDAGAAAQREVMVKGLVSRLRLIDDLKRHPGILDEKVEVAGIILGLPRTGSTIFHRLLASTPGMTAIRWWEGQNYAPFPGEERGSPVERRAAAQVMLDGWLSVAPGLMSIHPLDIDGPDEEIIILGQMFVSTMLEGMAFVPTFADWLSGYDQSCGHRDLIVVLQYLQWQDPSRAGRKWILKSPSNLPFAEVAASAFPDAQLIMTHRDPMQVVPSYISMMASLYGMSAEVPDELVGRFWIERLDEWLRAFEVARNRIGEDRFIDIDYRQVAREPLVQAKRALARFGISDTPEAEAALTEFLAGNGREQRPAHDYSLERYGLTAEEVEARFAAYRARYLA</sequence>
<dbReference type="EC" id="2.8.2.-" evidence="1"/>
<comment type="caution">
    <text evidence="1">The sequence shown here is derived from an EMBL/GenBank/DDBJ whole genome shotgun (WGS) entry which is preliminary data.</text>
</comment>
<dbReference type="Gene3D" id="3.40.50.300">
    <property type="entry name" value="P-loop containing nucleotide triphosphate hydrolases"/>
    <property type="match status" value="1"/>
</dbReference>
<protein>
    <submittedName>
        <fullName evidence="1">Sulfotransferase family protein</fullName>
        <ecNumber evidence="1">2.8.2.-</ecNumber>
    </submittedName>
</protein>
<keyword evidence="1" id="KW-0808">Transferase</keyword>
<organism evidence="1 2">
    <name type="scientific">Sphingobium tyrosinilyticum</name>
    <dbReference type="NCBI Taxonomy" id="2715436"/>
    <lineage>
        <taxon>Bacteria</taxon>
        <taxon>Pseudomonadati</taxon>
        <taxon>Pseudomonadota</taxon>
        <taxon>Alphaproteobacteria</taxon>
        <taxon>Sphingomonadales</taxon>
        <taxon>Sphingomonadaceae</taxon>
        <taxon>Sphingobium</taxon>
    </lineage>
</organism>
<dbReference type="RefSeq" id="WP_380805885.1">
    <property type="nucleotide sequence ID" value="NZ_JBHSFZ010000044.1"/>
</dbReference>
<dbReference type="Proteomes" id="UP001595957">
    <property type="component" value="Unassembled WGS sequence"/>
</dbReference>
<dbReference type="InterPro" id="IPR027417">
    <property type="entry name" value="P-loop_NTPase"/>
</dbReference>
<keyword evidence="2" id="KW-1185">Reference proteome</keyword>
<dbReference type="SUPFAM" id="SSF52540">
    <property type="entry name" value="P-loop containing nucleoside triphosphate hydrolases"/>
    <property type="match status" value="1"/>
</dbReference>
<dbReference type="PANTHER" id="PTHR36451">
    <property type="entry name" value="PAPS-DEPENDENT SULFOTRANSFERASE STF3"/>
    <property type="match status" value="1"/>
</dbReference>